<keyword evidence="1" id="KW-0812">Transmembrane</keyword>
<feature type="transmembrane region" description="Helical" evidence="1">
    <location>
        <begin position="148"/>
        <end position="168"/>
    </location>
</feature>
<evidence type="ECO:0000313" key="3">
    <source>
        <dbReference type="EMBL" id="OGC63608.1"/>
    </source>
</evidence>
<dbReference type="AlphaFoldDB" id="A0A1F4W2W2"/>
<evidence type="ECO:0000313" key="4">
    <source>
        <dbReference type="Proteomes" id="UP000176614"/>
    </source>
</evidence>
<dbReference type="PROSITE" id="PS00018">
    <property type="entry name" value="EF_HAND_1"/>
    <property type="match status" value="1"/>
</dbReference>
<keyword evidence="1" id="KW-0472">Membrane</keyword>
<keyword evidence="2" id="KW-0732">Signal</keyword>
<reference evidence="3 4" key="1">
    <citation type="journal article" date="2016" name="Nat. Commun.">
        <title>Thousands of microbial genomes shed light on interconnected biogeochemical processes in an aquifer system.</title>
        <authorList>
            <person name="Anantharaman K."/>
            <person name="Brown C.T."/>
            <person name="Hug L.A."/>
            <person name="Sharon I."/>
            <person name="Castelle C.J."/>
            <person name="Probst A.J."/>
            <person name="Thomas B.C."/>
            <person name="Singh A."/>
            <person name="Wilkins M.J."/>
            <person name="Karaoz U."/>
            <person name="Brodie E.L."/>
            <person name="Williams K.H."/>
            <person name="Hubbard S.S."/>
            <person name="Banfield J.F."/>
        </authorList>
    </citation>
    <scope>NUCLEOTIDE SEQUENCE [LARGE SCALE GENOMIC DNA]</scope>
</reference>
<evidence type="ECO:0000256" key="2">
    <source>
        <dbReference type="SAM" id="SignalP"/>
    </source>
</evidence>
<protein>
    <recommendedName>
        <fullName evidence="5">Ferric oxidoreductase domain-containing protein</fullName>
    </recommendedName>
</protein>
<proteinExistence type="predicted"/>
<name>A0A1F4W2W2_UNCKA</name>
<feature type="transmembrane region" description="Helical" evidence="1">
    <location>
        <begin position="229"/>
        <end position="250"/>
    </location>
</feature>
<feature type="transmembrane region" description="Helical" evidence="1">
    <location>
        <begin position="104"/>
        <end position="127"/>
    </location>
</feature>
<feature type="transmembrane region" description="Helical" evidence="1">
    <location>
        <begin position="262"/>
        <end position="281"/>
    </location>
</feature>
<sequence>MFGKHDQIRKILLTLVVATIALSTNFSLAETTQDSDMDGLTDDAEITTYHTDRTKADTDEDGVLDAQEILDNTNPTDPGSNLLNTYKLDVAQPLFRTGSPVMWYIGRISGIAAFVVFTWVTCFGLLMTSKFLLKFKVFSAPTALETHSFSASIIGLALVVIHAGSLMFDSTIKLTLPEILIPFTVIRTFKSALGFDLNLPISLGILATYLALVLVSTSKLRGKVIKPKIWRAIHYTSFGFYLLFLFHGILTGSDSNQLWAQGIYLISVIIVTTLLLVRIFAKKYFIQSIKSQVSAEK</sequence>
<feature type="signal peptide" evidence="2">
    <location>
        <begin position="1"/>
        <end position="29"/>
    </location>
</feature>
<comment type="caution">
    <text evidence="3">The sequence shown here is derived from an EMBL/GenBank/DDBJ whole genome shotgun (WGS) entry which is preliminary data.</text>
</comment>
<feature type="transmembrane region" description="Helical" evidence="1">
    <location>
        <begin position="197"/>
        <end position="217"/>
    </location>
</feature>
<gene>
    <name evidence="3" type="ORF">A2264_04550</name>
</gene>
<evidence type="ECO:0000256" key="1">
    <source>
        <dbReference type="SAM" id="Phobius"/>
    </source>
</evidence>
<dbReference type="Proteomes" id="UP000176614">
    <property type="component" value="Unassembled WGS sequence"/>
</dbReference>
<keyword evidence="1" id="KW-1133">Transmembrane helix</keyword>
<organism evidence="3 4">
    <name type="scientific">candidate division WWE3 bacterium RIFOXYA2_FULL_46_9</name>
    <dbReference type="NCBI Taxonomy" id="1802636"/>
    <lineage>
        <taxon>Bacteria</taxon>
        <taxon>Katanobacteria</taxon>
    </lineage>
</organism>
<dbReference type="EMBL" id="MEVT01000005">
    <property type="protein sequence ID" value="OGC63608.1"/>
    <property type="molecule type" value="Genomic_DNA"/>
</dbReference>
<accession>A0A1F4W2W2</accession>
<dbReference type="InterPro" id="IPR018247">
    <property type="entry name" value="EF_Hand_1_Ca_BS"/>
</dbReference>
<evidence type="ECO:0008006" key="5">
    <source>
        <dbReference type="Google" id="ProtNLM"/>
    </source>
</evidence>
<feature type="chain" id="PRO_5009515075" description="Ferric oxidoreductase domain-containing protein" evidence="2">
    <location>
        <begin position="30"/>
        <end position="297"/>
    </location>
</feature>